<dbReference type="GO" id="GO:0000155">
    <property type="term" value="F:phosphorelay sensor kinase activity"/>
    <property type="evidence" value="ECO:0007669"/>
    <property type="project" value="TreeGrafter"/>
</dbReference>
<evidence type="ECO:0000256" key="6">
    <source>
        <dbReference type="SAM" id="Phobius"/>
    </source>
</evidence>
<keyword evidence="6" id="KW-1133">Transmembrane helix</keyword>
<dbReference type="SUPFAM" id="SSF55874">
    <property type="entry name" value="ATPase domain of HSP90 chaperone/DNA topoisomerase II/histidine kinase"/>
    <property type="match status" value="1"/>
</dbReference>
<keyword evidence="6" id="KW-0472">Membrane</keyword>
<keyword evidence="4" id="KW-0808">Transferase</keyword>
<accession>A0A858C052</accession>
<dbReference type="KEGG" id="abut:Ami103574_10620"/>
<evidence type="ECO:0000313" key="8">
    <source>
        <dbReference type="EMBL" id="QIB69746.1"/>
    </source>
</evidence>
<dbReference type="InterPro" id="IPR036890">
    <property type="entry name" value="HATPase_C_sf"/>
</dbReference>
<dbReference type="InterPro" id="IPR003594">
    <property type="entry name" value="HATPase_dom"/>
</dbReference>
<keyword evidence="5" id="KW-0902">Two-component regulatory system</keyword>
<comment type="catalytic activity">
    <reaction evidence="1">
        <text>ATP + protein L-histidine = ADP + protein N-phospho-L-histidine.</text>
        <dbReference type="EC" id="2.7.13.3"/>
    </reaction>
</comment>
<evidence type="ECO:0000256" key="1">
    <source>
        <dbReference type="ARBA" id="ARBA00000085"/>
    </source>
</evidence>
<dbReference type="SMART" id="SM00387">
    <property type="entry name" value="HATPase_c"/>
    <property type="match status" value="1"/>
</dbReference>
<dbReference type="PANTHER" id="PTHR43547">
    <property type="entry name" value="TWO-COMPONENT HISTIDINE KINASE"/>
    <property type="match status" value="1"/>
</dbReference>
<feature type="domain" description="Histidine kinase" evidence="7">
    <location>
        <begin position="253"/>
        <end position="417"/>
    </location>
</feature>
<dbReference type="Pfam" id="PF02518">
    <property type="entry name" value="HATPase_c"/>
    <property type="match status" value="1"/>
</dbReference>
<reference evidence="8 9" key="1">
    <citation type="submission" date="2020-02" db="EMBL/GenBank/DDBJ databases">
        <authorList>
            <person name="Kim Y.B."/>
            <person name="Roh S.W."/>
        </authorList>
    </citation>
    <scope>NUCLEOTIDE SEQUENCE [LARGE SCALE GENOMIC DNA]</scope>
    <source>
        <strain evidence="8 9">DSM 103574</strain>
    </source>
</reference>
<dbReference type="EC" id="2.7.13.3" evidence="2"/>
<feature type="transmembrane region" description="Helical" evidence="6">
    <location>
        <begin position="83"/>
        <end position="102"/>
    </location>
</feature>
<dbReference type="AlphaFoldDB" id="A0A858C052"/>
<evidence type="ECO:0000256" key="5">
    <source>
        <dbReference type="ARBA" id="ARBA00023012"/>
    </source>
</evidence>
<evidence type="ECO:0000259" key="7">
    <source>
        <dbReference type="PROSITE" id="PS50109"/>
    </source>
</evidence>
<dbReference type="PROSITE" id="PS50109">
    <property type="entry name" value="HIS_KIN"/>
    <property type="match status" value="1"/>
</dbReference>
<organism evidence="8 9">
    <name type="scientific">Aminipila butyrica</name>
    <dbReference type="NCBI Taxonomy" id="433296"/>
    <lineage>
        <taxon>Bacteria</taxon>
        <taxon>Bacillati</taxon>
        <taxon>Bacillota</taxon>
        <taxon>Clostridia</taxon>
        <taxon>Peptostreptococcales</taxon>
        <taxon>Anaerovoracaceae</taxon>
        <taxon>Aminipila</taxon>
    </lineage>
</organism>
<keyword evidence="9" id="KW-1185">Reference proteome</keyword>
<evidence type="ECO:0000256" key="2">
    <source>
        <dbReference type="ARBA" id="ARBA00012438"/>
    </source>
</evidence>
<keyword evidence="6" id="KW-0812">Transmembrane</keyword>
<feature type="transmembrane region" description="Helical" evidence="6">
    <location>
        <begin position="20"/>
        <end position="45"/>
    </location>
</feature>
<dbReference type="RefSeq" id="WP_163066986.1">
    <property type="nucleotide sequence ID" value="NZ_CP048649.1"/>
</dbReference>
<evidence type="ECO:0000313" key="9">
    <source>
        <dbReference type="Proteomes" id="UP000466848"/>
    </source>
</evidence>
<gene>
    <name evidence="8" type="ORF">Ami103574_10620</name>
</gene>
<keyword evidence="8" id="KW-0067">ATP-binding</keyword>
<dbReference type="EMBL" id="CP048649">
    <property type="protein sequence ID" value="QIB69746.1"/>
    <property type="molecule type" value="Genomic_DNA"/>
</dbReference>
<dbReference type="InterPro" id="IPR005467">
    <property type="entry name" value="His_kinase_dom"/>
</dbReference>
<keyword evidence="8" id="KW-0547">Nucleotide-binding</keyword>
<dbReference type="PANTHER" id="PTHR43547:SF10">
    <property type="entry name" value="SENSOR HISTIDINE KINASE DCUS"/>
    <property type="match status" value="1"/>
</dbReference>
<proteinExistence type="predicted"/>
<name>A0A858C052_9FIRM</name>
<keyword evidence="4" id="KW-0418">Kinase</keyword>
<evidence type="ECO:0000256" key="3">
    <source>
        <dbReference type="ARBA" id="ARBA00022553"/>
    </source>
</evidence>
<feature type="transmembrane region" description="Helical" evidence="6">
    <location>
        <begin position="139"/>
        <end position="162"/>
    </location>
</feature>
<protein>
    <recommendedName>
        <fullName evidence="2">histidine kinase</fullName>
        <ecNumber evidence="2">2.7.13.3</ecNumber>
    </recommendedName>
</protein>
<dbReference type="InterPro" id="IPR004358">
    <property type="entry name" value="Sig_transdc_His_kin-like_C"/>
</dbReference>
<dbReference type="GO" id="GO:0005524">
    <property type="term" value="F:ATP binding"/>
    <property type="evidence" value="ECO:0007669"/>
    <property type="project" value="UniProtKB-KW"/>
</dbReference>
<dbReference type="PRINTS" id="PR00344">
    <property type="entry name" value="BCTRLSENSOR"/>
</dbReference>
<sequence>MKRRKQAFITAACVSIGSQLYINVFSDGFIIALAVVIFGICLHLFQDVHPLKLAILTGICSPCFRFLVLWTATGDMGKAARDALPDMIFYFAFGILYFLLYYRNTNKNYTAFWTALVLGDALGNSAELSVMYGLTYMNLTILGTLLTIAMVRATMTLAVCLAMDQYKSLLKKEEHELRYKKLMVMASVFDSEVYFMKKGIFEIEDVMKKAYQLYQQMDDDVFPQEFRTLALDIATDVHEIKKGYIRVIKGLRDNFLTDIKINSLNIKDLVSILSTDMEDLIRHENKAIQFKVKVYSNFTVNEHYYLMSILRNLVINSIDAIPYEKEGLITLELLKIDGQSYVFRITDNGSGIKEEDLEIIFVTGYSTKFDETTGDINRGLGLALVKDLVEVQFDGRIAVESREGSFTKFEVWIPAAKFQEE</sequence>
<evidence type="ECO:0000256" key="4">
    <source>
        <dbReference type="ARBA" id="ARBA00022777"/>
    </source>
</evidence>
<dbReference type="Gene3D" id="3.30.565.10">
    <property type="entry name" value="Histidine kinase-like ATPase, C-terminal domain"/>
    <property type="match status" value="1"/>
</dbReference>
<dbReference type="Proteomes" id="UP000466848">
    <property type="component" value="Chromosome"/>
</dbReference>
<keyword evidence="3" id="KW-0597">Phosphoprotein</keyword>